<feature type="domain" description="YTH" evidence="1">
    <location>
        <begin position="1"/>
        <end position="67"/>
    </location>
</feature>
<dbReference type="InterPro" id="IPR007275">
    <property type="entry name" value="YTH_domain"/>
</dbReference>
<sequence>MLKSLARRIFTSGESRTFLGYARMVDEPDDLLFPGIWGEFSSRLGHSFKVHWLKQCSVGVVRPLTFR</sequence>
<dbReference type="EMBL" id="LSRX01002747">
    <property type="protein sequence ID" value="OLP75151.1"/>
    <property type="molecule type" value="Genomic_DNA"/>
</dbReference>
<dbReference type="Gene3D" id="3.10.590.10">
    <property type="entry name" value="ph1033 like domains"/>
    <property type="match status" value="1"/>
</dbReference>
<dbReference type="Pfam" id="PF04146">
    <property type="entry name" value="YTH"/>
    <property type="match status" value="1"/>
</dbReference>
<dbReference type="AlphaFoldDB" id="A0A1Q9BWU6"/>
<evidence type="ECO:0000313" key="2">
    <source>
        <dbReference type="EMBL" id="OLP75151.1"/>
    </source>
</evidence>
<reference evidence="2 3" key="1">
    <citation type="submission" date="2016-02" db="EMBL/GenBank/DDBJ databases">
        <title>Genome analysis of coral dinoflagellate symbionts highlights evolutionary adaptations to a symbiotic lifestyle.</title>
        <authorList>
            <person name="Aranda M."/>
            <person name="Li Y."/>
            <person name="Liew Y.J."/>
            <person name="Baumgarten S."/>
            <person name="Simakov O."/>
            <person name="Wilson M."/>
            <person name="Piel J."/>
            <person name="Ashoor H."/>
            <person name="Bougouffa S."/>
            <person name="Bajic V.B."/>
            <person name="Ryu T."/>
            <person name="Ravasi T."/>
            <person name="Bayer T."/>
            <person name="Micklem G."/>
            <person name="Kim H."/>
            <person name="Bhak J."/>
            <person name="Lajeunesse T.C."/>
            <person name="Voolstra C.R."/>
        </authorList>
    </citation>
    <scope>NUCLEOTIDE SEQUENCE [LARGE SCALE GENOMIC DNA]</scope>
    <source>
        <strain evidence="2 3">CCMP2467</strain>
    </source>
</reference>
<gene>
    <name evidence="2" type="ORF">AK812_SmicGene45099</name>
</gene>
<dbReference type="PROSITE" id="PS50882">
    <property type="entry name" value="YTH"/>
    <property type="match status" value="1"/>
</dbReference>
<dbReference type="Proteomes" id="UP000186817">
    <property type="component" value="Unassembled WGS sequence"/>
</dbReference>
<organism evidence="2 3">
    <name type="scientific">Symbiodinium microadriaticum</name>
    <name type="common">Dinoflagellate</name>
    <name type="synonym">Zooxanthella microadriatica</name>
    <dbReference type="NCBI Taxonomy" id="2951"/>
    <lineage>
        <taxon>Eukaryota</taxon>
        <taxon>Sar</taxon>
        <taxon>Alveolata</taxon>
        <taxon>Dinophyceae</taxon>
        <taxon>Suessiales</taxon>
        <taxon>Symbiodiniaceae</taxon>
        <taxon>Symbiodinium</taxon>
    </lineage>
</organism>
<accession>A0A1Q9BWU6</accession>
<proteinExistence type="predicted"/>
<comment type="caution">
    <text evidence="2">The sequence shown here is derived from an EMBL/GenBank/DDBJ whole genome shotgun (WGS) entry which is preliminary data.</text>
</comment>
<name>A0A1Q9BWU6_SYMMI</name>
<evidence type="ECO:0000259" key="1">
    <source>
        <dbReference type="PROSITE" id="PS50882"/>
    </source>
</evidence>
<dbReference type="OrthoDB" id="1914176at2759"/>
<dbReference type="GO" id="GO:0003723">
    <property type="term" value="F:RNA binding"/>
    <property type="evidence" value="ECO:0007669"/>
    <property type="project" value="InterPro"/>
</dbReference>
<keyword evidence="3" id="KW-1185">Reference proteome</keyword>
<evidence type="ECO:0000313" key="3">
    <source>
        <dbReference type="Proteomes" id="UP000186817"/>
    </source>
</evidence>
<protein>
    <recommendedName>
        <fullName evidence="1">YTH domain-containing protein</fullName>
    </recommendedName>
</protein>